<dbReference type="SUPFAM" id="SSF55729">
    <property type="entry name" value="Acyl-CoA N-acyltransferases (Nat)"/>
    <property type="match status" value="1"/>
</dbReference>
<gene>
    <name evidence="2" type="ORF">DWQ67_02900</name>
</gene>
<proteinExistence type="predicted"/>
<dbReference type="GO" id="GO:0016747">
    <property type="term" value="F:acyltransferase activity, transferring groups other than amino-acyl groups"/>
    <property type="evidence" value="ECO:0007669"/>
    <property type="project" value="InterPro"/>
</dbReference>
<dbReference type="InterPro" id="IPR016181">
    <property type="entry name" value="Acyl_CoA_acyltransferase"/>
</dbReference>
<dbReference type="AlphaFoldDB" id="A0A496PMZ4"/>
<keyword evidence="2" id="KW-0808">Transferase</keyword>
<organism evidence="2 3">
    <name type="scientific">Galactobacter caseinivorans</name>
    <dbReference type="NCBI Taxonomy" id="2676123"/>
    <lineage>
        <taxon>Bacteria</taxon>
        <taxon>Bacillati</taxon>
        <taxon>Actinomycetota</taxon>
        <taxon>Actinomycetes</taxon>
        <taxon>Micrococcales</taxon>
        <taxon>Micrococcaceae</taxon>
        <taxon>Galactobacter</taxon>
    </lineage>
</organism>
<evidence type="ECO:0000313" key="3">
    <source>
        <dbReference type="Proteomes" id="UP000273119"/>
    </source>
</evidence>
<sequence>MDLAWVDAEARHREQLQGFTCAEEGRRYLKKRVKHSPDVVDVPGYPAAEVQGSLRDMLPPYHEPWHLRLGEAYGYLPGAASFFETEAKIEWVAVKPDTMLAHLLWIGVDQNFQSLGHGRVLLNDAIRRAGAVARQRGHVSMAIYASVHPQNEAARSLFESSGWELHEGDPGSAYVAYVLKGELAR</sequence>
<dbReference type="InterPro" id="IPR000182">
    <property type="entry name" value="GNAT_dom"/>
</dbReference>
<name>A0A496PMZ4_9MICC</name>
<accession>A0A496PMZ4</accession>
<dbReference type="Gene3D" id="3.40.630.30">
    <property type="match status" value="1"/>
</dbReference>
<dbReference type="Proteomes" id="UP000273119">
    <property type="component" value="Unassembled WGS sequence"/>
</dbReference>
<reference evidence="2 3" key="1">
    <citation type="submission" date="2018-07" db="EMBL/GenBank/DDBJ databases">
        <title>Arthrobacter sp. nov., isolated from raw cow's milk with high bacterial count.</title>
        <authorList>
            <person name="Hahne J."/>
            <person name="Isele D."/>
            <person name="Lipski A."/>
        </authorList>
    </citation>
    <scope>NUCLEOTIDE SEQUENCE [LARGE SCALE GENOMIC DNA]</scope>
    <source>
        <strain evidence="2 3">JZ R-183</strain>
    </source>
</reference>
<evidence type="ECO:0000259" key="1">
    <source>
        <dbReference type="PROSITE" id="PS51186"/>
    </source>
</evidence>
<keyword evidence="3" id="KW-1185">Reference proteome</keyword>
<dbReference type="PROSITE" id="PS51186">
    <property type="entry name" value="GNAT"/>
    <property type="match status" value="1"/>
</dbReference>
<dbReference type="Pfam" id="PF00583">
    <property type="entry name" value="Acetyltransf_1"/>
    <property type="match status" value="1"/>
</dbReference>
<comment type="caution">
    <text evidence="2">The sequence shown here is derived from an EMBL/GenBank/DDBJ whole genome shotgun (WGS) entry which is preliminary data.</text>
</comment>
<feature type="domain" description="N-acetyltransferase" evidence="1">
    <location>
        <begin position="37"/>
        <end position="184"/>
    </location>
</feature>
<evidence type="ECO:0000313" key="2">
    <source>
        <dbReference type="EMBL" id="RKW71794.1"/>
    </source>
</evidence>
<dbReference type="RefSeq" id="WP_121484057.1">
    <property type="nucleotide sequence ID" value="NZ_QQXL01000001.1"/>
</dbReference>
<protein>
    <submittedName>
        <fullName evidence="2">GNAT family N-acetyltransferase</fullName>
    </submittedName>
</protein>
<dbReference type="EMBL" id="QQXL01000001">
    <property type="protein sequence ID" value="RKW71794.1"/>
    <property type="molecule type" value="Genomic_DNA"/>
</dbReference>